<dbReference type="Pfam" id="PF03351">
    <property type="entry name" value="DOMON"/>
    <property type="match status" value="1"/>
</dbReference>
<dbReference type="Proteomes" id="UP000596742">
    <property type="component" value="Unassembled WGS sequence"/>
</dbReference>
<dbReference type="PANTHER" id="PTHR46902">
    <property type="entry name" value="DOMON DOMAIN-CONTAINING PROTEIN FRRS1L"/>
    <property type="match status" value="1"/>
</dbReference>
<dbReference type="AlphaFoldDB" id="A0A8B6DUI2"/>
<dbReference type="PANTHER" id="PTHR46902:SF1">
    <property type="entry name" value="DOMON DOMAIN-CONTAINING PROTEIN FRRS1L"/>
    <property type="match status" value="1"/>
</dbReference>
<feature type="chain" id="PRO_5032705260" description="DOMON domain-containing protein" evidence="2">
    <location>
        <begin position="28"/>
        <end position="226"/>
    </location>
</feature>
<reference evidence="4" key="1">
    <citation type="submission" date="2018-11" db="EMBL/GenBank/DDBJ databases">
        <authorList>
            <person name="Alioto T."/>
            <person name="Alioto T."/>
        </authorList>
    </citation>
    <scope>NUCLEOTIDE SEQUENCE</scope>
</reference>
<dbReference type="EMBL" id="UYJE01004010">
    <property type="protein sequence ID" value="VDI24279.1"/>
    <property type="molecule type" value="Genomic_DNA"/>
</dbReference>
<sequence>MPAIKMNYGVHLICISCLLITINLVNGFPKDDKCGNTHGCWGDCDGSCSFLLTWKTSSEGLGVDFTIKAKLSSTDDQWVGFGISQSPTMQDSSVTSILMTNNSNMMVPENSYNLPSGNSNTVVSQSVDGLTNPVATYSDGILTASLTRSNTNSNPNVFDLTYNYYVLFAKGTILGGEKSQHSFTDKTDVLVDFQSTKDLHGGVAMIKPFTSILIMLCVSQIVLFSM</sequence>
<evidence type="ECO:0000313" key="5">
    <source>
        <dbReference type="Proteomes" id="UP000596742"/>
    </source>
</evidence>
<feature type="signal peptide" evidence="2">
    <location>
        <begin position="1"/>
        <end position="27"/>
    </location>
</feature>
<dbReference type="GO" id="GO:1900449">
    <property type="term" value="P:regulation of glutamate receptor signaling pathway"/>
    <property type="evidence" value="ECO:0007669"/>
    <property type="project" value="InterPro"/>
</dbReference>
<keyword evidence="2" id="KW-0732">Signal</keyword>
<proteinExistence type="predicted"/>
<evidence type="ECO:0000313" key="4">
    <source>
        <dbReference type="EMBL" id="VDI24279.1"/>
    </source>
</evidence>
<accession>A0A8B6DUI2</accession>
<keyword evidence="1" id="KW-1133">Transmembrane helix</keyword>
<evidence type="ECO:0000256" key="2">
    <source>
        <dbReference type="SAM" id="SignalP"/>
    </source>
</evidence>
<gene>
    <name evidence="4" type="ORF">MGAL_10B025131</name>
</gene>
<feature type="transmembrane region" description="Helical" evidence="1">
    <location>
        <begin position="205"/>
        <end position="224"/>
    </location>
</feature>
<keyword evidence="5" id="KW-1185">Reference proteome</keyword>
<comment type="caution">
    <text evidence="4">The sequence shown here is derived from an EMBL/GenBank/DDBJ whole genome shotgun (WGS) entry which is preliminary data.</text>
</comment>
<dbReference type="InterPro" id="IPR005018">
    <property type="entry name" value="DOMON_domain"/>
</dbReference>
<dbReference type="PROSITE" id="PS50836">
    <property type="entry name" value="DOMON"/>
    <property type="match status" value="1"/>
</dbReference>
<feature type="domain" description="DOMON" evidence="3">
    <location>
        <begin position="48"/>
        <end position="171"/>
    </location>
</feature>
<evidence type="ECO:0000256" key="1">
    <source>
        <dbReference type="SAM" id="Phobius"/>
    </source>
</evidence>
<dbReference type="OrthoDB" id="6372137at2759"/>
<dbReference type="InterPro" id="IPR042789">
    <property type="entry name" value="FRRS1L"/>
</dbReference>
<name>A0A8B6DUI2_MYTGA</name>
<protein>
    <recommendedName>
        <fullName evidence="3">DOMON domain-containing protein</fullName>
    </recommendedName>
</protein>
<evidence type="ECO:0000259" key="3">
    <source>
        <dbReference type="PROSITE" id="PS50836"/>
    </source>
</evidence>
<keyword evidence="1" id="KW-0812">Transmembrane</keyword>
<keyword evidence="1" id="KW-0472">Membrane</keyword>
<organism evidence="4 5">
    <name type="scientific">Mytilus galloprovincialis</name>
    <name type="common">Mediterranean mussel</name>
    <dbReference type="NCBI Taxonomy" id="29158"/>
    <lineage>
        <taxon>Eukaryota</taxon>
        <taxon>Metazoa</taxon>
        <taxon>Spiralia</taxon>
        <taxon>Lophotrochozoa</taxon>
        <taxon>Mollusca</taxon>
        <taxon>Bivalvia</taxon>
        <taxon>Autobranchia</taxon>
        <taxon>Pteriomorphia</taxon>
        <taxon>Mytilida</taxon>
        <taxon>Mytiloidea</taxon>
        <taxon>Mytilidae</taxon>
        <taxon>Mytilinae</taxon>
        <taxon>Mytilus</taxon>
    </lineage>
</organism>
<dbReference type="GO" id="GO:0099072">
    <property type="term" value="P:regulation of postsynaptic membrane neurotransmitter receptor levels"/>
    <property type="evidence" value="ECO:0007669"/>
    <property type="project" value="TreeGrafter"/>
</dbReference>